<dbReference type="CDD" id="cd07989">
    <property type="entry name" value="LPLAT_AGPAT-like"/>
    <property type="match status" value="1"/>
</dbReference>
<comment type="similarity">
    <text evidence="4 11">Belongs to the 1-acyl-sn-glycerol-3-phosphate acyltransferase family.</text>
</comment>
<dbReference type="OrthoDB" id="9809618at2"/>
<dbReference type="GO" id="GO:0003841">
    <property type="term" value="F:1-acylglycerol-3-phosphate O-acyltransferase activity"/>
    <property type="evidence" value="ECO:0007669"/>
    <property type="project" value="UniProtKB-UniRule"/>
</dbReference>
<dbReference type="UniPathway" id="UPA00557">
    <property type="reaction ID" value="UER00613"/>
</dbReference>
<evidence type="ECO:0000256" key="12">
    <source>
        <dbReference type="SAM" id="MobiDB-lite"/>
    </source>
</evidence>
<evidence type="ECO:0000256" key="7">
    <source>
        <dbReference type="ARBA" id="ARBA00022516"/>
    </source>
</evidence>
<feature type="transmembrane region" description="Helical" evidence="13">
    <location>
        <begin position="7"/>
        <end position="33"/>
    </location>
</feature>
<evidence type="ECO:0000313" key="15">
    <source>
        <dbReference type="EMBL" id="SEK32920.1"/>
    </source>
</evidence>
<comment type="pathway">
    <text evidence="2">Phospholipid metabolism; CDP-diacylglycerol biosynthesis; CDP-diacylglycerol from sn-glycerol 3-phosphate: step 2/3.</text>
</comment>
<keyword evidence="13" id="KW-0472">Membrane</keyword>
<evidence type="ECO:0000256" key="2">
    <source>
        <dbReference type="ARBA" id="ARBA00004728"/>
    </source>
</evidence>
<organism evidence="15 16">
    <name type="scientific">Stigmatella aurantiaca</name>
    <dbReference type="NCBI Taxonomy" id="41"/>
    <lineage>
        <taxon>Bacteria</taxon>
        <taxon>Pseudomonadati</taxon>
        <taxon>Myxococcota</taxon>
        <taxon>Myxococcia</taxon>
        <taxon>Myxococcales</taxon>
        <taxon>Cystobacterineae</taxon>
        <taxon>Archangiaceae</taxon>
        <taxon>Stigmatella</taxon>
    </lineage>
</organism>
<evidence type="ECO:0000313" key="16">
    <source>
        <dbReference type="Proteomes" id="UP000182719"/>
    </source>
</evidence>
<feature type="transmembrane region" description="Helical" evidence="13">
    <location>
        <begin position="104"/>
        <end position="123"/>
    </location>
</feature>
<comment type="catalytic activity">
    <reaction evidence="1 11">
        <text>a 1-acyl-sn-glycero-3-phosphate + an acyl-CoA = a 1,2-diacyl-sn-glycero-3-phosphate + CoA</text>
        <dbReference type="Rhea" id="RHEA:19709"/>
        <dbReference type="ChEBI" id="CHEBI:57287"/>
        <dbReference type="ChEBI" id="CHEBI:57970"/>
        <dbReference type="ChEBI" id="CHEBI:58342"/>
        <dbReference type="ChEBI" id="CHEBI:58608"/>
        <dbReference type="EC" id="2.3.1.51"/>
    </reaction>
</comment>
<feature type="domain" description="Phospholipid/glycerol acyltransferase" evidence="14">
    <location>
        <begin position="74"/>
        <end position="188"/>
    </location>
</feature>
<proteinExistence type="inferred from homology"/>
<dbReference type="SMART" id="SM00563">
    <property type="entry name" value="PlsC"/>
    <property type="match status" value="1"/>
</dbReference>
<evidence type="ECO:0000256" key="3">
    <source>
        <dbReference type="ARBA" id="ARBA00005189"/>
    </source>
</evidence>
<evidence type="ECO:0000256" key="10">
    <source>
        <dbReference type="ARBA" id="ARBA00023315"/>
    </source>
</evidence>
<dbReference type="GO" id="GO:0016024">
    <property type="term" value="P:CDP-diacylglycerol biosynthetic process"/>
    <property type="evidence" value="ECO:0007669"/>
    <property type="project" value="UniProtKB-UniPathway"/>
</dbReference>
<dbReference type="Proteomes" id="UP000182719">
    <property type="component" value="Unassembled WGS sequence"/>
</dbReference>
<dbReference type="SUPFAM" id="SSF69593">
    <property type="entry name" value="Glycerol-3-phosphate (1)-acyltransferase"/>
    <property type="match status" value="1"/>
</dbReference>
<evidence type="ECO:0000256" key="6">
    <source>
        <dbReference type="ARBA" id="ARBA00016139"/>
    </source>
</evidence>
<keyword evidence="11" id="KW-0594">Phospholipid biosynthesis</keyword>
<dbReference type="InterPro" id="IPR004552">
    <property type="entry name" value="AGP_acyltrans"/>
</dbReference>
<evidence type="ECO:0000256" key="5">
    <source>
        <dbReference type="ARBA" id="ARBA00013211"/>
    </source>
</evidence>
<dbReference type="PANTHER" id="PTHR10434">
    <property type="entry name" value="1-ACYL-SN-GLYCEROL-3-PHOSPHATE ACYLTRANSFERASE"/>
    <property type="match status" value="1"/>
</dbReference>
<dbReference type="PANTHER" id="PTHR10434:SF64">
    <property type="entry name" value="1-ACYL-SN-GLYCEROL-3-PHOSPHATE ACYLTRANSFERASE-RELATED"/>
    <property type="match status" value="1"/>
</dbReference>
<keyword evidence="16" id="KW-1185">Reference proteome</keyword>
<dbReference type="EMBL" id="FOAP01000001">
    <property type="protein sequence ID" value="SEK32920.1"/>
    <property type="molecule type" value="Genomic_DNA"/>
</dbReference>
<sequence length="265" mass="29451">MMWLYPLLNVLQLIFLVLWGVFWISLSGVLMVLTLNGNVPLMMARRLWAPMHWRIAGAHMHVEPLPDIDWSQPYIFLMNHQSAMDIPCAFAALPVNIRFIAKHVLQYVPFLGWYMAMTGMIFINRSNRRKAMQGLKQAGARIRAGKSILAFPEGTRSTDGRILPFKKGPFALAIEAQVPIVPVAIEGSGRALPTGGINLRRHDIRVKVGMPIETRGLTGADRDALLLRTRDTLIQLHREIGGPGAVDEAIARQGPEGRSTPSPPV</sequence>
<dbReference type="EC" id="2.3.1.51" evidence="5 11"/>
<evidence type="ECO:0000256" key="4">
    <source>
        <dbReference type="ARBA" id="ARBA00008655"/>
    </source>
</evidence>
<protein>
    <recommendedName>
        <fullName evidence="6 11">1-acyl-sn-glycerol-3-phosphate acyltransferase</fullName>
        <ecNumber evidence="5 11">2.3.1.51</ecNumber>
    </recommendedName>
</protein>
<comment type="pathway">
    <text evidence="3">Lipid metabolism.</text>
</comment>
<dbReference type="RefSeq" id="WP_075005104.1">
    <property type="nucleotide sequence ID" value="NZ_FOAP01000001.1"/>
</dbReference>
<evidence type="ECO:0000256" key="8">
    <source>
        <dbReference type="ARBA" id="ARBA00022679"/>
    </source>
</evidence>
<keyword evidence="7 11" id="KW-0444">Lipid biosynthesis</keyword>
<evidence type="ECO:0000259" key="14">
    <source>
        <dbReference type="SMART" id="SM00563"/>
    </source>
</evidence>
<name>A0A1H7G8Y1_STIAU</name>
<keyword evidence="11" id="KW-1208">Phospholipid metabolism</keyword>
<gene>
    <name evidence="15" type="ORF">SAMN05444354_101300</name>
</gene>
<keyword evidence="9 11" id="KW-0443">Lipid metabolism</keyword>
<evidence type="ECO:0000256" key="9">
    <source>
        <dbReference type="ARBA" id="ARBA00023098"/>
    </source>
</evidence>
<evidence type="ECO:0000256" key="1">
    <source>
        <dbReference type="ARBA" id="ARBA00001141"/>
    </source>
</evidence>
<dbReference type="GO" id="GO:0016020">
    <property type="term" value="C:membrane"/>
    <property type="evidence" value="ECO:0007669"/>
    <property type="project" value="InterPro"/>
</dbReference>
<dbReference type="GO" id="GO:0006654">
    <property type="term" value="P:phosphatidic acid biosynthetic process"/>
    <property type="evidence" value="ECO:0007669"/>
    <property type="project" value="TreeGrafter"/>
</dbReference>
<dbReference type="AlphaFoldDB" id="A0A1H7G8Y1"/>
<evidence type="ECO:0000256" key="13">
    <source>
        <dbReference type="SAM" id="Phobius"/>
    </source>
</evidence>
<accession>A0A1H7G8Y1</accession>
<comment type="domain">
    <text evidence="11">The HXXXXD motif is essential for acyltransferase activity and may constitute the binding site for the phosphate moiety of the glycerol-3-phosphate.</text>
</comment>
<evidence type="ECO:0000256" key="11">
    <source>
        <dbReference type="RuleBase" id="RU361267"/>
    </source>
</evidence>
<dbReference type="Pfam" id="PF01553">
    <property type="entry name" value="Acyltransferase"/>
    <property type="match status" value="1"/>
</dbReference>
<dbReference type="NCBIfam" id="TIGR00530">
    <property type="entry name" value="AGP_acyltrn"/>
    <property type="match status" value="1"/>
</dbReference>
<reference evidence="16" key="1">
    <citation type="submission" date="2016-10" db="EMBL/GenBank/DDBJ databases">
        <authorList>
            <person name="Varghese N."/>
            <person name="Submissions S."/>
        </authorList>
    </citation>
    <scope>NUCLEOTIDE SEQUENCE [LARGE SCALE GENOMIC DNA]</scope>
    <source>
        <strain evidence="16">DSM 17044</strain>
    </source>
</reference>
<keyword evidence="13" id="KW-1133">Transmembrane helix</keyword>
<keyword evidence="10 11" id="KW-0012">Acyltransferase</keyword>
<keyword evidence="13" id="KW-0812">Transmembrane</keyword>
<dbReference type="InterPro" id="IPR002123">
    <property type="entry name" value="Plipid/glycerol_acylTrfase"/>
</dbReference>
<keyword evidence="8 11" id="KW-0808">Transferase</keyword>
<feature type="region of interest" description="Disordered" evidence="12">
    <location>
        <begin position="245"/>
        <end position="265"/>
    </location>
</feature>